<dbReference type="EMBL" id="KI925461">
    <property type="protein sequence ID" value="ETW79345.1"/>
    <property type="molecule type" value="Genomic_DNA"/>
</dbReference>
<dbReference type="HOGENOM" id="CLU_1970848_0_0_1"/>
<sequence>MEKIKKEESRTKRNKQTSIGLKAGRTAGQNKVAARGRGKHACSVALLQRDLQAVSDPFFLLSRDVLGECARRANGVSLDERRCARKAPPEPQEVDLCCRVMAESLGHREGDNQYVRRWDMGWPMDVC</sequence>
<organism evidence="2 3">
    <name type="scientific">Heterobasidion irregulare (strain TC 32-1)</name>
    <dbReference type="NCBI Taxonomy" id="747525"/>
    <lineage>
        <taxon>Eukaryota</taxon>
        <taxon>Fungi</taxon>
        <taxon>Dikarya</taxon>
        <taxon>Basidiomycota</taxon>
        <taxon>Agaricomycotina</taxon>
        <taxon>Agaricomycetes</taxon>
        <taxon>Russulales</taxon>
        <taxon>Bondarzewiaceae</taxon>
        <taxon>Heterobasidion</taxon>
        <taxon>Heterobasidion annosum species complex</taxon>
    </lineage>
</organism>
<dbReference type="Proteomes" id="UP000030671">
    <property type="component" value="Unassembled WGS sequence"/>
</dbReference>
<proteinExistence type="predicted"/>
<dbReference type="KEGG" id="hir:HETIRDRAFT_411040"/>
<dbReference type="AlphaFoldDB" id="W4K1Y2"/>
<accession>W4K1Y2</accession>
<feature type="compositionally biased region" description="Basic and acidic residues" evidence="1">
    <location>
        <begin position="1"/>
        <end position="11"/>
    </location>
</feature>
<dbReference type="RefSeq" id="XP_009549583.1">
    <property type="nucleotide sequence ID" value="XM_009551288.1"/>
</dbReference>
<dbReference type="GeneID" id="20672913"/>
<evidence type="ECO:0000313" key="3">
    <source>
        <dbReference type="Proteomes" id="UP000030671"/>
    </source>
</evidence>
<dbReference type="InParanoid" id="W4K1Y2"/>
<reference evidence="2 3" key="1">
    <citation type="journal article" date="2012" name="New Phytol.">
        <title>Insight into trade-off between wood decay and parasitism from the genome of a fungal forest pathogen.</title>
        <authorList>
            <person name="Olson A."/>
            <person name="Aerts A."/>
            <person name="Asiegbu F."/>
            <person name="Belbahri L."/>
            <person name="Bouzid O."/>
            <person name="Broberg A."/>
            <person name="Canback B."/>
            <person name="Coutinho P.M."/>
            <person name="Cullen D."/>
            <person name="Dalman K."/>
            <person name="Deflorio G."/>
            <person name="van Diepen L.T."/>
            <person name="Dunand C."/>
            <person name="Duplessis S."/>
            <person name="Durling M."/>
            <person name="Gonthier P."/>
            <person name="Grimwood J."/>
            <person name="Fossdal C.G."/>
            <person name="Hansson D."/>
            <person name="Henrissat B."/>
            <person name="Hietala A."/>
            <person name="Himmelstrand K."/>
            <person name="Hoffmeister D."/>
            <person name="Hogberg N."/>
            <person name="James T.Y."/>
            <person name="Karlsson M."/>
            <person name="Kohler A."/>
            <person name="Kues U."/>
            <person name="Lee Y.H."/>
            <person name="Lin Y.C."/>
            <person name="Lind M."/>
            <person name="Lindquist E."/>
            <person name="Lombard V."/>
            <person name="Lucas S."/>
            <person name="Lunden K."/>
            <person name="Morin E."/>
            <person name="Murat C."/>
            <person name="Park J."/>
            <person name="Raffaello T."/>
            <person name="Rouze P."/>
            <person name="Salamov A."/>
            <person name="Schmutz J."/>
            <person name="Solheim H."/>
            <person name="Stahlberg J."/>
            <person name="Velez H."/>
            <person name="de Vries R.P."/>
            <person name="Wiebenga A."/>
            <person name="Woodward S."/>
            <person name="Yakovlev I."/>
            <person name="Garbelotto M."/>
            <person name="Martin F."/>
            <person name="Grigoriev I.V."/>
            <person name="Stenlid J."/>
        </authorList>
    </citation>
    <scope>NUCLEOTIDE SEQUENCE [LARGE SCALE GENOMIC DNA]</scope>
    <source>
        <strain evidence="2 3">TC 32-1</strain>
    </source>
</reference>
<evidence type="ECO:0000313" key="2">
    <source>
        <dbReference type="EMBL" id="ETW79345.1"/>
    </source>
</evidence>
<gene>
    <name evidence="2" type="ORF">HETIRDRAFT_411040</name>
</gene>
<feature type="region of interest" description="Disordered" evidence="1">
    <location>
        <begin position="1"/>
        <end position="34"/>
    </location>
</feature>
<name>W4K1Y2_HETIT</name>
<keyword evidence="3" id="KW-1185">Reference proteome</keyword>
<protein>
    <submittedName>
        <fullName evidence="2">Uncharacterized protein</fullName>
    </submittedName>
</protein>
<evidence type="ECO:0000256" key="1">
    <source>
        <dbReference type="SAM" id="MobiDB-lite"/>
    </source>
</evidence>